<reference evidence="1" key="1">
    <citation type="journal article" date="2021" name="PeerJ">
        <title>Extensive microbial diversity within the chicken gut microbiome revealed by metagenomics and culture.</title>
        <authorList>
            <person name="Gilroy R."/>
            <person name="Ravi A."/>
            <person name="Getino M."/>
            <person name="Pursley I."/>
            <person name="Horton D.L."/>
            <person name="Alikhan N.F."/>
            <person name="Baker D."/>
            <person name="Gharbi K."/>
            <person name="Hall N."/>
            <person name="Watson M."/>
            <person name="Adriaenssens E.M."/>
            <person name="Foster-Nyarko E."/>
            <person name="Jarju S."/>
            <person name="Secka A."/>
            <person name="Antonio M."/>
            <person name="Oren A."/>
            <person name="Chaudhuri R.R."/>
            <person name="La Ragione R."/>
            <person name="Hildebrand F."/>
            <person name="Pallen M.J."/>
        </authorList>
    </citation>
    <scope>NUCLEOTIDE SEQUENCE</scope>
    <source>
        <strain evidence="1">ChiBcec16_6824</strain>
    </source>
</reference>
<reference evidence="1" key="2">
    <citation type="submission" date="2021-04" db="EMBL/GenBank/DDBJ databases">
        <authorList>
            <person name="Gilroy R."/>
        </authorList>
    </citation>
    <scope>NUCLEOTIDE SEQUENCE</scope>
    <source>
        <strain evidence="1">ChiBcec16_6824</strain>
    </source>
</reference>
<evidence type="ECO:0000313" key="2">
    <source>
        <dbReference type="Proteomes" id="UP000823868"/>
    </source>
</evidence>
<comment type="caution">
    <text evidence="1">The sequence shown here is derived from an EMBL/GenBank/DDBJ whole genome shotgun (WGS) entry which is preliminary data.</text>
</comment>
<accession>A0A9D2BYU8</accession>
<dbReference type="EMBL" id="DXDX01000131">
    <property type="protein sequence ID" value="HIY21662.1"/>
    <property type="molecule type" value="Genomic_DNA"/>
</dbReference>
<dbReference type="AlphaFoldDB" id="A0A9D2BYU8"/>
<evidence type="ECO:0008006" key="3">
    <source>
        <dbReference type="Google" id="ProtNLM"/>
    </source>
</evidence>
<organism evidence="1 2">
    <name type="scientific">Candidatus Flavonifractor merdigallinarum</name>
    <dbReference type="NCBI Taxonomy" id="2838589"/>
    <lineage>
        <taxon>Bacteria</taxon>
        <taxon>Bacillati</taxon>
        <taxon>Bacillota</taxon>
        <taxon>Clostridia</taxon>
        <taxon>Eubacteriales</taxon>
        <taxon>Oscillospiraceae</taxon>
        <taxon>Flavonifractor</taxon>
    </lineage>
</organism>
<sequence length="290" mass="33568">MEPVNLNDLETSEEDMFQEVTYQGKPFTGVATEWEDGVYSEYRYQDGAGHGRCFSRWESGQLQEEFWLDGGKLLKETTWYPTGVVRSRYQADPQCIQYFTEAGVLYHERTAQGWQKWYPSGERKEQAVLGGRCTYYGKDGVWAAECLANPQFGGFGFQREQMRFHDAYLQEHYLELLEDEDFFPYFVSWLPEPNKKTRRPFWRRRAKPATPPEIVERVGRMIDADHLAIKMNGILLASRYQAKELIPQLERALTCHRTPPATFDVATGTGQSYGRTVAEQAKRVLAELQG</sequence>
<evidence type="ECO:0000313" key="1">
    <source>
        <dbReference type="EMBL" id="HIY21662.1"/>
    </source>
</evidence>
<protein>
    <recommendedName>
        <fullName evidence="3">MORN repeat variant</fullName>
    </recommendedName>
</protein>
<name>A0A9D2BYU8_9FIRM</name>
<dbReference type="Proteomes" id="UP000823868">
    <property type="component" value="Unassembled WGS sequence"/>
</dbReference>
<gene>
    <name evidence="1" type="ORF">H9841_07175</name>
</gene>
<proteinExistence type="predicted"/>